<keyword evidence="5" id="KW-0539">Nucleus</keyword>
<dbReference type="GO" id="GO:0005634">
    <property type="term" value="C:nucleus"/>
    <property type="evidence" value="ECO:0007669"/>
    <property type="project" value="UniProtKB-SubCell"/>
</dbReference>
<organism evidence="7 8">
    <name type="scientific">Cirrhinus mrigala</name>
    <name type="common">Mrigala</name>
    <dbReference type="NCBI Taxonomy" id="683832"/>
    <lineage>
        <taxon>Eukaryota</taxon>
        <taxon>Metazoa</taxon>
        <taxon>Chordata</taxon>
        <taxon>Craniata</taxon>
        <taxon>Vertebrata</taxon>
        <taxon>Euteleostomi</taxon>
        <taxon>Actinopterygii</taxon>
        <taxon>Neopterygii</taxon>
        <taxon>Teleostei</taxon>
        <taxon>Ostariophysi</taxon>
        <taxon>Cypriniformes</taxon>
        <taxon>Cyprinidae</taxon>
        <taxon>Labeoninae</taxon>
        <taxon>Labeonini</taxon>
        <taxon>Cirrhinus</taxon>
    </lineage>
</organism>
<evidence type="ECO:0000259" key="6">
    <source>
        <dbReference type="PROSITE" id="PS50888"/>
    </source>
</evidence>
<dbReference type="InterPro" id="IPR039091">
    <property type="entry name" value="AHR/AHRR"/>
</dbReference>
<reference evidence="7 8" key="1">
    <citation type="submission" date="2024-05" db="EMBL/GenBank/DDBJ databases">
        <title>Genome sequencing and assembly of Indian major carp, Cirrhinus mrigala (Hamilton, 1822).</title>
        <authorList>
            <person name="Mohindra V."/>
            <person name="Chowdhury L.M."/>
            <person name="Lal K."/>
            <person name="Jena J.K."/>
        </authorList>
    </citation>
    <scope>NUCLEOTIDE SEQUENCE [LARGE SCALE GENOMIC DNA]</scope>
    <source>
        <strain evidence="7">CM1030</strain>
        <tissue evidence="7">Blood</tissue>
    </source>
</reference>
<dbReference type="InterPro" id="IPR056192">
    <property type="entry name" value="bHLH_NPAS4"/>
</dbReference>
<feature type="non-terminal residue" evidence="7">
    <location>
        <position position="56"/>
    </location>
</feature>
<evidence type="ECO:0000256" key="2">
    <source>
        <dbReference type="ARBA" id="ARBA00023015"/>
    </source>
</evidence>
<gene>
    <name evidence="7" type="ORF">M9458_022591</name>
</gene>
<keyword evidence="4" id="KW-0804">Transcription</keyword>
<accession>A0ABD0QBG3</accession>
<dbReference type="PANTHER" id="PTHR10649">
    <property type="entry name" value="ARYL HYDROCARBON RECEPTOR"/>
    <property type="match status" value="1"/>
</dbReference>
<dbReference type="PANTHER" id="PTHR10649:SF17">
    <property type="entry name" value="ARYL HYDROCARBON RECEPTOR 2"/>
    <property type="match status" value="1"/>
</dbReference>
<comment type="subcellular location">
    <subcellularLocation>
        <location evidence="1">Nucleus</location>
    </subcellularLocation>
</comment>
<comment type="caution">
    <text evidence="7">The sequence shown here is derived from an EMBL/GenBank/DDBJ whole genome shotgun (WGS) entry which is preliminary data.</text>
</comment>
<keyword evidence="2" id="KW-0805">Transcription regulation</keyword>
<proteinExistence type="predicted"/>
<evidence type="ECO:0000313" key="7">
    <source>
        <dbReference type="EMBL" id="KAL0183216.1"/>
    </source>
</evidence>
<sequence>DSTKSNPSKRHRDRLNGELDKLAALLPLPEEVRARLDKLSVLRLSVGYLKIKNYFT</sequence>
<protein>
    <recommendedName>
        <fullName evidence="6">BHLH domain-containing protein</fullName>
    </recommendedName>
</protein>
<evidence type="ECO:0000256" key="5">
    <source>
        <dbReference type="ARBA" id="ARBA00023242"/>
    </source>
</evidence>
<name>A0ABD0QBG3_CIRMR</name>
<keyword evidence="3" id="KW-0238">DNA-binding</keyword>
<dbReference type="FunFam" id="4.10.280.10:FF:000024">
    <property type="entry name" value="Aryl hydrocarbon receptor 2"/>
    <property type="match status" value="1"/>
</dbReference>
<evidence type="ECO:0000256" key="3">
    <source>
        <dbReference type="ARBA" id="ARBA00023125"/>
    </source>
</evidence>
<dbReference type="InterPro" id="IPR036638">
    <property type="entry name" value="HLH_DNA-bd_sf"/>
</dbReference>
<dbReference type="Gene3D" id="4.10.280.10">
    <property type="entry name" value="Helix-loop-helix DNA-binding domain"/>
    <property type="match status" value="1"/>
</dbReference>
<dbReference type="InterPro" id="IPR011598">
    <property type="entry name" value="bHLH_dom"/>
</dbReference>
<evidence type="ECO:0000313" key="8">
    <source>
        <dbReference type="Proteomes" id="UP001529510"/>
    </source>
</evidence>
<dbReference type="AlphaFoldDB" id="A0ABD0QBG3"/>
<evidence type="ECO:0000256" key="4">
    <source>
        <dbReference type="ARBA" id="ARBA00023163"/>
    </source>
</evidence>
<feature type="domain" description="BHLH" evidence="6">
    <location>
        <begin position="1"/>
        <end position="52"/>
    </location>
</feature>
<dbReference type="EMBL" id="JAMKFB020000010">
    <property type="protein sequence ID" value="KAL0183216.1"/>
    <property type="molecule type" value="Genomic_DNA"/>
</dbReference>
<keyword evidence="8" id="KW-1185">Reference proteome</keyword>
<dbReference type="Proteomes" id="UP001529510">
    <property type="component" value="Unassembled WGS sequence"/>
</dbReference>
<evidence type="ECO:0000256" key="1">
    <source>
        <dbReference type="ARBA" id="ARBA00004123"/>
    </source>
</evidence>
<dbReference type="SUPFAM" id="SSF47459">
    <property type="entry name" value="HLH, helix-loop-helix DNA-binding domain"/>
    <property type="match status" value="1"/>
</dbReference>
<dbReference type="GO" id="GO:0003677">
    <property type="term" value="F:DNA binding"/>
    <property type="evidence" value="ECO:0007669"/>
    <property type="project" value="UniProtKB-KW"/>
</dbReference>
<feature type="non-terminal residue" evidence="7">
    <location>
        <position position="1"/>
    </location>
</feature>
<dbReference type="PROSITE" id="PS50888">
    <property type="entry name" value="BHLH"/>
    <property type="match status" value="1"/>
</dbReference>
<dbReference type="Pfam" id="PF23183">
    <property type="entry name" value="bHLH_NPAS4"/>
    <property type="match status" value="1"/>
</dbReference>